<dbReference type="Pfam" id="PF06081">
    <property type="entry name" value="ArAE_1"/>
    <property type="match status" value="1"/>
</dbReference>
<name>A0A7G5C7N4_9BACL</name>
<dbReference type="PANTHER" id="PTHR40064">
    <property type="entry name" value="MEMBRANE PROTEIN-RELATED"/>
    <property type="match status" value="1"/>
</dbReference>
<dbReference type="GO" id="GO:0005886">
    <property type="term" value="C:plasma membrane"/>
    <property type="evidence" value="ECO:0007669"/>
    <property type="project" value="UniProtKB-SubCell"/>
</dbReference>
<keyword evidence="3 6" id="KW-0812">Transmembrane</keyword>
<dbReference type="Gene3D" id="1.20.120.940">
    <property type="entry name" value="Putative aromatic acid exporter, C-terminal domain"/>
    <property type="match status" value="1"/>
</dbReference>
<sequence>MGFRVIKTAAATLTAIGTAVLFGTENPLSAGLLAILGVDTTRWRGLRTVFARFSASLLSLLLASLLFEAIGFQIWVLSLYILIAFPLFARFGLKDGLVTGAVVVFHVFAKGEVSFRVIGTELELLAIGLGWATVFNLLYTPKYYGKLKELRAVTESGFSDIFRQLAIHLRNPESVWSGEEVLMTGAAIEEGIEISQRARENRLIPQDEPWQLYFQMRRQQMESIQLMMESVAFVSRHVPQAELIAVLFDRLTEDVKSDYYEGETERMLSELEKSFRGMPLPATRDEFETRSALFQLTRELRRYLGIASREKKQKSISAQAIIQ</sequence>
<dbReference type="Pfam" id="PF11728">
    <property type="entry name" value="ArAE_1_C"/>
    <property type="match status" value="1"/>
</dbReference>
<feature type="transmembrane region" description="Helical" evidence="6">
    <location>
        <begin position="50"/>
        <end position="67"/>
    </location>
</feature>
<dbReference type="AlphaFoldDB" id="A0A7G5C7N4"/>
<evidence type="ECO:0000256" key="5">
    <source>
        <dbReference type="ARBA" id="ARBA00023136"/>
    </source>
</evidence>
<evidence type="ECO:0000256" key="4">
    <source>
        <dbReference type="ARBA" id="ARBA00022989"/>
    </source>
</evidence>
<evidence type="ECO:0000259" key="7">
    <source>
        <dbReference type="Pfam" id="PF11728"/>
    </source>
</evidence>
<keyword evidence="5 6" id="KW-0472">Membrane</keyword>
<organism evidence="8 9">
    <name type="scientific">Cohnella cholangitidis</name>
    <dbReference type="NCBI Taxonomy" id="2598458"/>
    <lineage>
        <taxon>Bacteria</taxon>
        <taxon>Bacillati</taxon>
        <taxon>Bacillota</taxon>
        <taxon>Bacilli</taxon>
        <taxon>Bacillales</taxon>
        <taxon>Paenibacillaceae</taxon>
        <taxon>Cohnella</taxon>
    </lineage>
</organism>
<dbReference type="InterPro" id="IPR038323">
    <property type="entry name" value="ArAE_1_C_sf"/>
</dbReference>
<feature type="transmembrane region" description="Helical" evidence="6">
    <location>
        <begin position="74"/>
        <end position="93"/>
    </location>
</feature>
<dbReference type="InterPro" id="IPR021062">
    <property type="entry name" value="ArAE_1_C"/>
</dbReference>
<dbReference type="PANTHER" id="PTHR40064:SF1">
    <property type="entry name" value="MEMBRANE PROTEIN"/>
    <property type="match status" value="1"/>
</dbReference>
<feature type="domain" description="Putative aromatic acid exporter C-terminal" evidence="7">
    <location>
        <begin position="146"/>
        <end position="306"/>
    </location>
</feature>
<evidence type="ECO:0000313" key="9">
    <source>
        <dbReference type="Proteomes" id="UP000515679"/>
    </source>
</evidence>
<dbReference type="InterPro" id="IPR052984">
    <property type="entry name" value="UPF0421"/>
</dbReference>
<keyword evidence="9" id="KW-1185">Reference proteome</keyword>
<comment type="subcellular location">
    <subcellularLocation>
        <location evidence="1">Cell membrane</location>
        <topology evidence="1">Multi-pass membrane protein</topology>
    </subcellularLocation>
</comment>
<evidence type="ECO:0000313" key="8">
    <source>
        <dbReference type="EMBL" id="QMV45218.1"/>
    </source>
</evidence>
<gene>
    <name evidence="8" type="ORF">FPL14_27865</name>
</gene>
<evidence type="ECO:0000256" key="3">
    <source>
        <dbReference type="ARBA" id="ARBA00022692"/>
    </source>
</evidence>
<dbReference type="KEGG" id="cchl:FPL14_27865"/>
<accession>A0A7G5C7N4</accession>
<proteinExistence type="predicted"/>
<reference evidence="8 9" key="1">
    <citation type="submission" date="2019-07" db="EMBL/GenBank/DDBJ databases">
        <authorList>
            <person name="Kim J.K."/>
            <person name="Cheong H.-M."/>
            <person name="Choi Y."/>
            <person name="Hwang K.J."/>
            <person name="Lee S."/>
            <person name="Choi C."/>
        </authorList>
    </citation>
    <scope>NUCLEOTIDE SEQUENCE [LARGE SCALE GENOMIC DNA]</scope>
    <source>
        <strain evidence="8 9">KS 22</strain>
    </source>
</reference>
<evidence type="ECO:0000256" key="6">
    <source>
        <dbReference type="SAM" id="Phobius"/>
    </source>
</evidence>
<dbReference type="InterPro" id="IPR010343">
    <property type="entry name" value="ArAE_1"/>
</dbReference>
<feature type="transmembrane region" description="Helical" evidence="6">
    <location>
        <begin position="113"/>
        <end position="139"/>
    </location>
</feature>
<evidence type="ECO:0000256" key="1">
    <source>
        <dbReference type="ARBA" id="ARBA00004651"/>
    </source>
</evidence>
<protein>
    <submittedName>
        <fullName evidence="8">Aromatic acid exporter family protein</fullName>
    </submittedName>
</protein>
<keyword evidence="4 6" id="KW-1133">Transmembrane helix</keyword>
<evidence type="ECO:0000256" key="2">
    <source>
        <dbReference type="ARBA" id="ARBA00022475"/>
    </source>
</evidence>
<dbReference type="Proteomes" id="UP000515679">
    <property type="component" value="Chromosome"/>
</dbReference>
<keyword evidence="2" id="KW-1003">Cell membrane</keyword>
<dbReference type="EMBL" id="CP041969">
    <property type="protein sequence ID" value="QMV45218.1"/>
    <property type="molecule type" value="Genomic_DNA"/>
</dbReference>